<protein>
    <submittedName>
        <fullName evidence="2">Uncharacterized protein</fullName>
    </submittedName>
</protein>
<evidence type="ECO:0000256" key="1">
    <source>
        <dbReference type="SAM" id="MobiDB-lite"/>
    </source>
</evidence>
<comment type="caution">
    <text evidence="2">The sequence shown here is derived from an EMBL/GenBank/DDBJ whole genome shotgun (WGS) entry which is preliminary data.</text>
</comment>
<feature type="compositionally biased region" description="Basic and acidic residues" evidence="1">
    <location>
        <begin position="1"/>
        <end position="12"/>
    </location>
</feature>
<evidence type="ECO:0000313" key="3">
    <source>
        <dbReference type="Proteomes" id="UP001316803"/>
    </source>
</evidence>
<feature type="compositionally biased region" description="Polar residues" evidence="1">
    <location>
        <begin position="43"/>
        <end position="52"/>
    </location>
</feature>
<keyword evidence="3" id="KW-1185">Reference proteome</keyword>
<gene>
    <name evidence="2" type="ORF">OHC33_008253</name>
</gene>
<dbReference type="EMBL" id="JAKLMC020000025">
    <property type="protein sequence ID" value="KAK5950587.1"/>
    <property type="molecule type" value="Genomic_DNA"/>
</dbReference>
<organism evidence="2 3">
    <name type="scientific">Knufia fluminis</name>
    <dbReference type="NCBI Taxonomy" id="191047"/>
    <lineage>
        <taxon>Eukaryota</taxon>
        <taxon>Fungi</taxon>
        <taxon>Dikarya</taxon>
        <taxon>Ascomycota</taxon>
        <taxon>Pezizomycotina</taxon>
        <taxon>Eurotiomycetes</taxon>
        <taxon>Chaetothyriomycetidae</taxon>
        <taxon>Chaetothyriales</taxon>
        <taxon>Trichomeriaceae</taxon>
        <taxon>Knufia</taxon>
    </lineage>
</organism>
<dbReference type="AlphaFoldDB" id="A0AAN8IJW0"/>
<feature type="region of interest" description="Disordered" evidence="1">
    <location>
        <begin position="1"/>
        <end position="55"/>
    </location>
</feature>
<name>A0AAN8IJW0_9EURO</name>
<accession>A0AAN8IJW0</accession>
<sequence>MFFERYKKDDALPKTAKPRPIHERLPAPFPSSSALEADDLRTPSRSTPSKTVLPNRPATLDELHSITPFPKQKPEEQPLACLFYFFHSQMSQHTSTAPDPDLVRRRRQQPDVPVHKLDTHLSRLQMHAGFSEHVKSVQAYPVAMDPVTAALHRGRGGRSHRQIQPQPQPEQAFVTGSYDDHGRQTLPSPLTSQNSPNPANSNRNEERDTVLLMQFKSKASREQWMQSREWKEFYQKVNSDDGGIRQMPHVRCARSLRGLMDIGDVLTA</sequence>
<feature type="compositionally biased region" description="Basic residues" evidence="1">
    <location>
        <begin position="152"/>
        <end position="161"/>
    </location>
</feature>
<reference evidence="2 3" key="1">
    <citation type="submission" date="2022-12" db="EMBL/GenBank/DDBJ databases">
        <title>Genomic features and morphological characterization of a novel Knufia sp. strain isolated from spacecraft assembly facility.</title>
        <authorList>
            <person name="Teixeira M."/>
            <person name="Chander A.M."/>
            <person name="Stajich J.E."/>
            <person name="Venkateswaran K."/>
        </authorList>
    </citation>
    <scope>NUCLEOTIDE SEQUENCE [LARGE SCALE GENOMIC DNA]</scope>
    <source>
        <strain evidence="2 3">FJI-L2-BK-P2</strain>
    </source>
</reference>
<dbReference type="Proteomes" id="UP001316803">
    <property type="component" value="Unassembled WGS sequence"/>
</dbReference>
<evidence type="ECO:0000313" key="2">
    <source>
        <dbReference type="EMBL" id="KAK5950587.1"/>
    </source>
</evidence>
<feature type="region of interest" description="Disordered" evidence="1">
    <location>
        <begin position="152"/>
        <end position="207"/>
    </location>
</feature>
<feature type="compositionally biased region" description="Polar residues" evidence="1">
    <location>
        <begin position="185"/>
        <end position="202"/>
    </location>
</feature>
<proteinExistence type="predicted"/>